<dbReference type="CDD" id="cd17249">
    <property type="entry name" value="RMtype1_S_EcoR124I-TRD2-CR2_like"/>
    <property type="match status" value="1"/>
</dbReference>
<comment type="similarity">
    <text evidence="1">Belongs to the type-I restriction system S methylase family.</text>
</comment>
<keyword evidence="2" id="KW-0680">Restriction system</keyword>
<evidence type="ECO:0000313" key="7">
    <source>
        <dbReference type="Proteomes" id="UP000185841"/>
    </source>
</evidence>
<dbReference type="SUPFAM" id="SSF116734">
    <property type="entry name" value="DNA methylase specificity domain"/>
    <property type="match status" value="2"/>
</dbReference>
<gene>
    <name evidence="6" type="ORF">SAMN05878282_109134</name>
</gene>
<dbReference type="InterPro" id="IPR000055">
    <property type="entry name" value="Restrct_endonuc_typeI_TRD"/>
</dbReference>
<protein>
    <submittedName>
        <fullName evidence="6">Type I restriction enzyme, S subunit</fullName>
    </submittedName>
</protein>
<reference evidence="6 7" key="1">
    <citation type="submission" date="2017-01" db="EMBL/GenBank/DDBJ databases">
        <authorList>
            <person name="Mah S.A."/>
            <person name="Swanson W.J."/>
            <person name="Moy G.W."/>
            <person name="Vacquier V.D."/>
        </authorList>
    </citation>
    <scope>NUCLEOTIDE SEQUENCE [LARGE SCALE GENOMIC DNA]</scope>
    <source>
        <strain evidence="6 7">RU36E</strain>
    </source>
</reference>
<feature type="compositionally biased region" description="Polar residues" evidence="4">
    <location>
        <begin position="1"/>
        <end position="11"/>
    </location>
</feature>
<evidence type="ECO:0000256" key="4">
    <source>
        <dbReference type="SAM" id="MobiDB-lite"/>
    </source>
</evidence>
<dbReference type="GO" id="GO:0003677">
    <property type="term" value="F:DNA binding"/>
    <property type="evidence" value="ECO:0007669"/>
    <property type="project" value="UniProtKB-KW"/>
</dbReference>
<feature type="region of interest" description="Disordered" evidence="4">
    <location>
        <begin position="465"/>
        <end position="484"/>
    </location>
</feature>
<dbReference type="Gene3D" id="1.10.287.1120">
    <property type="entry name" value="Bipartite methylase S protein"/>
    <property type="match status" value="1"/>
</dbReference>
<evidence type="ECO:0000256" key="3">
    <source>
        <dbReference type="ARBA" id="ARBA00023125"/>
    </source>
</evidence>
<evidence type="ECO:0000256" key="1">
    <source>
        <dbReference type="ARBA" id="ARBA00010923"/>
    </source>
</evidence>
<organism evidence="6 7">
    <name type="scientific">Aquipseudomonas alcaligenes</name>
    <name type="common">Pseudomonas alcaligenes</name>
    <dbReference type="NCBI Taxonomy" id="43263"/>
    <lineage>
        <taxon>Bacteria</taxon>
        <taxon>Pseudomonadati</taxon>
        <taxon>Pseudomonadota</taxon>
        <taxon>Gammaproteobacteria</taxon>
        <taxon>Pseudomonadales</taxon>
        <taxon>Pseudomonadaceae</taxon>
        <taxon>Aquipseudomonas</taxon>
    </lineage>
</organism>
<dbReference type="PANTHER" id="PTHR43140">
    <property type="entry name" value="TYPE-1 RESTRICTION ENZYME ECOKI SPECIFICITY PROTEIN"/>
    <property type="match status" value="1"/>
</dbReference>
<proteinExistence type="inferred from homology"/>
<dbReference type="PANTHER" id="PTHR43140:SF1">
    <property type="entry name" value="TYPE I RESTRICTION ENZYME ECOKI SPECIFICITY SUBUNIT"/>
    <property type="match status" value="1"/>
</dbReference>
<accession>A0A1N6WDY4</accession>
<dbReference type="Proteomes" id="UP000185841">
    <property type="component" value="Unassembled WGS sequence"/>
</dbReference>
<dbReference type="GO" id="GO:0009307">
    <property type="term" value="P:DNA restriction-modification system"/>
    <property type="evidence" value="ECO:0007669"/>
    <property type="project" value="UniProtKB-KW"/>
</dbReference>
<feature type="domain" description="Type I restriction modification DNA specificity" evidence="5">
    <location>
        <begin position="46"/>
        <end position="225"/>
    </location>
</feature>
<dbReference type="Gene3D" id="3.90.220.20">
    <property type="entry name" value="DNA methylase specificity domains"/>
    <property type="match status" value="2"/>
</dbReference>
<dbReference type="InterPro" id="IPR051212">
    <property type="entry name" value="Type-I_RE_S_subunit"/>
</dbReference>
<evidence type="ECO:0000259" key="5">
    <source>
        <dbReference type="Pfam" id="PF01420"/>
    </source>
</evidence>
<name>A0A1N6WDY4_AQUAC</name>
<evidence type="ECO:0000256" key="2">
    <source>
        <dbReference type="ARBA" id="ARBA00022747"/>
    </source>
</evidence>
<dbReference type="InterPro" id="IPR044946">
    <property type="entry name" value="Restrct_endonuc_typeI_TRD_sf"/>
</dbReference>
<dbReference type="EMBL" id="FTMP01000009">
    <property type="protein sequence ID" value="SIQ88357.1"/>
    <property type="molecule type" value="Genomic_DNA"/>
</dbReference>
<sequence>MTNLSGANLNNDAAVGPQGEGMDSPSSFLKYPAYKDSGVEWLGEVPEHWDLHKLKYIARFSGGGTPSRENLAYWNGDIPWVSPKDMKVEVILGAEESITAEGLQNSTTSLVSPGGILIVVRSGILKHTIPVAINNVEVALNQDMKALRFNPEVALFDFFLRWVQGFNNQLLHVWLKQGATVESIEQEYLSDTTVPMPDIDEQRVIVDFLDHETARIDALIEEQQRLIELLKEKRQAVISHAVTKGLDPTVPMKDSGVEWLGEVPAHWQVKRLKHLVPSITVGIVVEPSKYYVDDGVPALRSLNVKPGAVVAENLVYLSEESNELHAKSKIFEGDIVAVRSGQPGTAAIVPLEFNGANCIDLIVIRKPLQGCSTFIFWYLNSDAALKQFSEGSSGAIQQHFNIAAASEMLFAWPPASEQLEINCHLDRACHQLDRLISVAGESKSLLLERRSALISAAVTGKIDVRGSQPPVSTQAPEPAEAEAH</sequence>
<keyword evidence="3" id="KW-0238">DNA-binding</keyword>
<dbReference type="Pfam" id="PF01420">
    <property type="entry name" value="Methylase_S"/>
    <property type="match status" value="1"/>
</dbReference>
<dbReference type="AlphaFoldDB" id="A0A1N6WDY4"/>
<feature type="region of interest" description="Disordered" evidence="4">
    <location>
        <begin position="1"/>
        <end position="23"/>
    </location>
</feature>
<evidence type="ECO:0000313" key="6">
    <source>
        <dbReference type="EMBL" id="SIQ88357.1"/>
    </source>
</evidence>